<dbReference type="EMBL" id="BEXD01000041">
    <property type="protein sequence ID" value="GBB83638.1"/>
    <property type="molecule type" value="Genomic_DNA"/>
</dbReference>
<dbReference type="InterPro" id="IPR036047">
    <property type="entry name" value="F-box-like_dom_sf"/>
</dbReference>
<dbReference type="Proteomes" id="UP000247702">
    <property type="component" value="Unassembled WGS sequence"/>
</dbReference>
<dbReference type="EMBL" id="BLAL01000074">
    <property type="protein sequence ID" value="GES83899.1"/>
    <property type="molecule type" value="Genomic_DNA"/>
</dbReference>
<dbReference type="SUPFAM" id="SSF81383">
    <property type="entry name" value="F-box domain"/>
    <property type="match status" value="1"/>
</dbReference>
<dbReference type="InterPro" id="IPR032675">
    <property type="entry name" value="LRR_dom_sf"/>
</dbReference>
<evidence type="ECO:0000313" key="2">
    <source>
        <dbReference type="EMBL" id="GES83899.1"/>
    </source>
</evidence>
<organism evidence="1 3">
    <name type="scientific">Rhizophagus clarus</name>
    <dbReference type="NCBI Taxonomy" id="94130"/>
    <lineage>
        <taxon>Eukaryota</taxon>
        <taxon>Fungi</taxon>
        <taxon>Fungi incertae sedis</taxon>
        <taxon>Mucoromycota</taxon>
        <taxon>Glomeromycotina</taxon>
        <taxon>Glomeromycetes</taxon>
        <taxon>Glomerales</taxon>
        <taxon>Glomeraceae</taxon>
        <taxon>Rhizophagus</taxon>
    </lineage>
</organism>
<comment type="caution">
    <text evidence="1">The sequence shown here is derived from an EMBL/GenBank/DDBJ whole genome shotgun (WGS) entry which is preliminary data.</text>
</comment>
<dbReference type="OrthoDB" id="2343369at2759"/>
<sequence>MTRQLPVLPADCISEILEHLDKDICTLHSCLLVDRLWCKISVKILWRDVWNCKYYCYQRSILSTLVACLPKESKELLHEREIFISTPTPKPPSFSYEKFCKVLPIYKMCIKIENVLNYELPPTFNIKERNFLVINEIIKMYTNQIYSLKKLTYYNYKEYRDFSFTCFPGVRSLSELGCSSNLPSDFFNQMSQICQNLQSISIRFNSVEVSNDLKELISLQNNLKHLTLTAFFDASWKDIIPSLTKHLKTITKLYLYSDKDNLSLSFVSSFSNLQEIMFSFYNEADFKDLQYAHFPRLQILKIPYRCYHYSVYKHIMKFLETNGSNLKKFHTHEHDPMLSLSIPRFCTNLRSLFIILKSGELNTLANIFTSCQYLESIGIWCGCVYLSEEKVLEIVADHAPTNFCELKIYNISNSEFVTPEDLELFFMKWNNRTPKKLFSLIVYKSNYNSHSLLNERSMKVIKKYERLGVTKLAIKMYREDAEEEEIRMEEIS</sequence>
<keyword evidence="3" id="KW-1185">Reference proteome</keyword>
<name>A0A2Z6QSE1_9GLOM</name>
<gene>
    <name evidence="2" type="ORF">RCL2_001104800</name>
    <name evidence="1" type="ORF">RclHR1_10340001</name>
</gene>
<dbReference type="Gene3D" id="3.80.10.10">
    <property type="entry name" value="Ribonuclease Inhibitor"/>
    <property type="match status" value="1"/>
</dbReference>
<evidence type="ECO:0000313" key="1">
    <source>
        <dbReference type="EMBL" id="GBB83638.1"/>
    </source>
</evidence>
<dbReference type="SUPFAM" id="SSF52047">
    <property type="entry name" value="RNI-like"/>
    <property type="match status" value="1"/>
</dbReference>
<protein>
    <recommendedName>
        <fullName evidence="4">F-box domain-containing protein</fullName>
    </recommendedName>
</protein>
<dbReference type="AlphaFoldDB" id="A0A2Z6QSE1"/>
<proteinExistence type="predicted"/>
<dbReference type="Proteomes" id="UP000615446">
    <property type="component" value="Unassembled WGS sequence"/>
</dbReference>
<reference evidence="2" key="2">
    <citation type="submission" date="2019-10" db="EMBL/GenBank/DDBJ databases">
        <title>Conservation and host-specific expression of non-tandemly repeated heterogenous ribosome RNA gene in arbuscular mycorrhizal fungi.</title>
        <authorList>
            <person name="Maeda T."/>
            <person name="Kobayashi Y."/>
            <person name="Nakagawa T."/>
            <person name="Ezawa T."/>
            <person name="Yamaguchi K."/>
            <person name="Bino T."/>
            <person name="Nishimoto Y."/>
            <person name="Shigenobu S."/>
            <person name="Kawaguchi M."/>
        </authorList>
    </citation>
    <scope>NUCLEOTIDE SEQUENCE</scope>
    <source>
        <strain evidence="2">HR1</strain>
    </source>
</reference>
<accession>A0A2Z6QSE1</accession>
<reference evidence="1 3" key="1">
    <citation type="submission" date="2017-11" db="EMBL/GenBank/DDBJ databases">
        <title>The genome of Rhizophagus clarus HR1 reveals common genetic basis of auxotrophy among arbuscular mycorrhizal fungi.</title>
        <authorList>
            <person name="Kobayashi Y."/>
        </authorList>
    </citation>
    <scope>NUCLEOTIDE SEQUENCE [LARGE SCALE GENOMIC DNA]</scope>
    <source>
        <strain evidence="1 3">HR1</strain>
    </source>
</reference>
<evidence type="ECO:0000313" key="3">
    <source>
        <dbReference type="Proteomes" id="UP000247702"/>
    </source>
</evidence>
<evidence type="ECO:0008006" key="4">
    <source>
        <dbReference type="Google" id="ProtNLM"/>
    </source>
</evidence>